<dbReference type="InterPro" id="IPR003343">
    <property type="entry name" value="Big_2"/>
</dbReference>
<dbReference type="Proteomes" id="UP000199315">
    <property type="component" value="Unassembled WGS sequence"/>
</dbReference>
<reference evidence="4 5" key="1">
    <citation type="submission" date="2016-09" db="EMBL/GenBank/DDBJ databases">
        <authorList>
            <person name="Capua I."/>
            <person name="De Benedictis P."/>
            <person name="Joannis T."/>
            <person name="Lombin L.H."/>
            <person name="Cattoli G."/>
        </authorList>
    </citation>
    <scope>NUCLEOTIDE SEQUENCE [LARGE SCALE GENOMIC DNA]</scope>
    <source>
        <strain evidence="4 5">GluBS11</strain>
    </source>
</reference>
<dbReference type="Pfam" id="PF22124">
    <property type="entry name" value="Glyco_hydro_95_cat"/>
    <property type="match status" value="1"/>
</dbReference>
<dbReference type="Pfam" id="PF13946">
    <property type="entry name" value="DUF4214"/>
    <property type="match status" value="2"/>
</dbReference>
<dbReference type="InterPro" id="IPR008928">
    <property type="entry name" value="6-hairpin_glycosidase_sf"/>
</dbReference>
<dbReference type="Pfam" id="PF21307">
    <property type="entry name" value="Glyco_hydro_95_C"/>
    <property type="match status" value="1"/>
</dbReference>
<keyword evidence="5" id="KW-1185">Reference proteome</keyword>
<dbReference type="GO" id="GO:0004560">
    <property type="term" value="F:alpha-L-fucosidase activity"/>
    <property type="evidence" value="ECO:0007669"/>
    <property type="project" value="TreeGrafter"/>
</dbReference>
<dbReference type="SMART" id="SM00060">
    <property type="entry name" value="FN3"/>
    <property type="match status" value="3"/>
</dbReference>
<dbReference type="SUPFAM" id="SSF49373">
    <property type="entry name" value="Invasin/intimin cell-adhesion fragments"/>
    <property type="match status" value="1"/>
</dbReference>
<accession>A0A1D3TSA0</accession>
<dbReference type="InterPro" id="IPR003961">
    <property type="entry name" value="FN3_dom"/>
</dbReference>
<dbReference type="InterPro" id="IPR008964">
    <property type="entry name" value="Invasin/intimin_cell_adhesion"/>
</dbReference>
<organism evidence="4 5">
    <name type="scientific">Anaerobium acetethylicum</name>
    <dbReference type="NCBI Taxonomy" id="1619234"/>
    <lineage>
        <taxon>Bacteria</taxon>
        <taxon>Bacillati</taxon>
        <taxon>Bacillota</taxon>
        <taxon>Clostridia</taxon>
        <taxon>Lachnospirales</taxon>
        <taxon>Lachnospiraceae</taxon>
        <taxon>Anaerobium</taxon>
    </lineage>
</organism>
<dbReference type="EMBL" id="FMKA01000006">
    <property type="protein sequence ID" value="SCP96722.1"/>
    <property type="molecule type" value="Genomic_DNA"/>
</dbReference>
<dbReference type="Gene3D" id="1.20.1270.70">
    <property type="entry name" value="Designed single chain three-helix bundle"/>
    <property type="match status" value="1"/>
</dbReference>
<dbReference type="InterPro" id="IPR038255">
    <property type="entry name" value="PBS_linker_sf"/>
</dbReference>
<name>A0A1D3TSA0_9FIRM</name>
<dbReference type="CDD" id="cd00063">
    <property type="entry name" value="FN3"/>
    <property type="match status" value="2"/>
</dbReference>
<dbReference type="InterPro" id="IPR036116">
    <property type="entry name" value="FN3_sf"/>
</dbReference>
<evidence type="ECO:0000313" key="4">
    <source>
        <dbReference type="EMBL" id="SCP96722.1"/>
    </source>
</evidence>
<dbReference type="Gene3D" id="2.60.40.10">
    <property type="entry name" value="Immunoglobulins"/>
    <property type="match status" value="3"/>
</dbReference>
<dbReference type="InterPro" id="IPR027414">
    <property type="entry name" value="GH95_N_dom"/>
</dbReference>
<feature type="domain" description="Fibronectin type-III" evidence="3">
    <location>
        <begin position="1507"/>
        <end position="1592"/>
    </location>
</feature>
<evidence type="ECO:0000259" key="3">
    <source>
        <dbReference type="PROSITE" id="PS50853"/>
    </source>
</evidence>
<keyword evidence="2" id="KW-0732">Signal</keyword>
<evidence type="ECO:0000256" key="2">
    <source>
        <dbReference type="SAM" id="SignalP"/>
    </source>
</evidence>
<dbReference type="Gene3D" id="2.60.120.260">
    <property type="entry name" value="Galactose-binding domain-like"/>
    <property type="match status" value="2"/>
</dbReference>
<evidence type="ECO:0000256" key="1">
    <source>
        <dbReference type="SAM" id="MobiDB-lite"/>
    </source>
</evidence>
<feature type="signal peptide" evidence="2">
    <location>
        <begin position="1"/>
        <end position="25"/>
    </location>
</feature>
<dbReference type="Pfam" id="PF14498">
    <property type="entry name" value="Glyco_hyd_65N_2"/>
    <property type="match status" value="1"/>
</dbReference>
<dbReference type="RefSeq" id="WP_169823617.1">
    <property type="nucleotide sequence ID" value="NZ_FMKA01000006.1"/>
</dbReference>
<evidence type="ECO:0000313" key="5">
    <source>
        <dbReference type="Proteomes" id="UP000199315"/>
    </source>
</evidence>
<proteinExistence type="predicted"/>
<dbReference type="InterPro" id="IPR012341">
    <property type="entry name" value="6hp_glycosidase-like_sf"/>
</dbReference>
<dbReference type="PANTHER" id="PTHR31084">
    <property type="entry name" value="ALPHA-L-FUCOSIDASE 2"/>
    <property type="match status" value="1"/>
</dbReference>
<dbReference type="InterPro" id="IPR013783">
    <property type="entry name" value="Ig-like_fold"/>
</dbReference>
<dbReference type="Gene3D" id="2.60.40.1080">
    <property type="match status" value="1"/>
</dbReference>
<dbReference type="Pfam" id="PF02368">
    <property type="entry name" value="Big_2"/>
    <property type="match status" value="1"/>
</dbReference>
<dbReference type="InterPro" id="IPR054363">
    <property type="entry name" value="GH95_cat"/>
</dbReference>
<dbReference type="STRING" id="1619234.SAMN05421730_100621"/>
<dbReference type="InterPro" id="IPR049053">
    <property type="entry name" value="AFCA-like_C"/>
</dbReference>
<feature type="chain" id="PRO_5038435792" description="Fibronectin type-III domain-containing protein" evidence="2">
    <location>
        <begin position="26"/>
        <end position="1833"/>
    </location>
</feature>
<dbReference type="Pfam" id="PF00041">
    <property type="entry name" value="fn3"/>
    <property type="match status" value="1"/>
</dbReference>
<dbReference type="GO" id="GO:0005975">
    <property type="term" value="P:carbohydrate metabolic process"/>
    <property type="evidence" value="ECO:0007669"/>
    <property type="project" value="InterPro"/>
</dbReference>
<dbReference type="PROSITE" id="PS50853">
    <property type="entry name" value="FN3"/>
    <property type="match status" value="2"/>
</dbReference>
<sequence length="1833" mass="196960">MKKSCTRRVTALVLAAAMIATSGFGAGAFQAASIVKAAGTVRETGADSSAEETAAVKADSGTDSETGNDLRLWYDEPTSKGTTILSAGASTTAANNIWQQLTLPIGNGFIGANIYGEIASEHLTFNEKTLWTGGPSESRPAYNGGNIEAKGNNGQTVKEIQALFIAGQDAQASSLCNQLVGTSNGYGCYTGFGDIYMDFGFDGTKATNYTRDLNLNTAIASVQFDYEGVTYEREYFTSYPDNVMVMKLSASEAGSLNFDVRFPSKAGGTPVASGDTIVLKGRLADNQMKYNGQLKAVPTGGTVTADGSKLTVSGADSVVLYISAGTDYADLYDTYRTGQTDAELNAEIADLITNAVTKGYDQVKADHLADYQELFSRVDLDLGQETPTLTTDELLKQYKADKTTKAQSSALEVILFQYGRYLTVASSREGNELPSNLQGMWNDRGAGEATPWNSDYHMNVNLQMNYWPVYSTNLAECAEPLVEYVDALREPGRVTAAIYAGVVSDEENPENGFMAHTQNTPFGWTCPGWDFSWGWSPAAVPWILQNCWEHYEYTGDLAYMEQMIYPMMKEEVKLYEQILIEDPETGRMVSAPAYSPEQGPRTLGNAYEQELIWQLYEDTIKAAELLETDPALVAEWKQTQAKLDPIEVGDDGQIKEWYDETTLYSMGTGANHRHMSQLLALYPGDMITTDTKEWMDAAIVSLTERGDSSTGWGMGQRICSWARTGDGNHAYKLIQSLFDSGMYPNLWDAHPPFQIDGNFGATAGISEMLVQSNAGYINILAALPDAWDAGSVDGLVARGDFEIGIEWSDKKADEITILSNDGGECVVDYDDISHAKIVTGDGTIVEDITAVSPDRVSFESVAGETYTIVPMDVAAEVKAAPAGLAASRTDADSVELSWEAVAGEGTVTYNVFRKIGTGEFVEIKSGITGTTFTDADANEVLGGIEYKLSAVADAEETAMTAAAAVGDTRAKASAITVSSKSGINKISAMGGSLQMKAEITPANAFDKSVTWSVDNTSKATIDANGLLTAVGTENGSVTVKATARDGSGVAGTVVVPIRFSEAEISTIIPNSLSGTAINPAITTSSGWYIWQEAGHLNGKKLETMTLNAVCSYTFTGTGIEIYGEKNADFTKMEITLDGEVQETVSVKNSSDVFQQLLASYRNMENEEHTISIKAVADTAGGTSTKVAIDYFKVISADATAATNTETSEVIEDSPVGTTINPLFGLTGTWYIWSESGQSDGSKLETTTLNSTCTYSFTGTGIELYGQKNPNFTKMEITLDGVAQTPVTVYSATDTKQALLASYRNLENKSHTIVIKAVPMNTGGTSTKISIDFIKIFDTVIAETDKAELFTLVSTASDELKQDKFTASSWAAYSSVFEEAVSVINDADTTADEVAAALTAFEAAKTALVPDPSAAQAPAAPLDLKTTGTEQESFTLAWTGSVGAAKYKIYRNGELLAETEDTCLRVGNLKADTAYDISVSAVSEAGESAAAHIAAKTIPAPDTTAPEKPAGLKASKVTTTSAVISWNASASADTAGYFLYVNGARQAVKGTSVTLTGLEPEMIQFIQVVAADSRGNASSPSVLGFTTVQTVTDPVEAFVIRLYEKVLGRTAAAEEISYYTTSLNAKEKTGADVGRGFVFSPEFTGRSLSNGEYVEMLYETFMGRASDEEGKAYWTNFLDNGVSRLYVFRGFVESAEYTEICESYGISRGSVALEAPMDQNPNLTMYVFRLYDKALGRAAETEGLNFYAGEIGSGRMAPLQAAQNFIFSSEFRDRKLSDSEYIKVLYRTFMGREFDQGGLDYHLNRMDKGTGREEILPGFAEAPEFEKIMAGFGL</sequence>
<dbReference type="Gene3D" id="1.50.10.10">
    <property type="match status" value="1"/>
</dbReference>
<dbReference type="InterPro" id="IPR025282">
    <property type="entry name" value="DUF4214"/>
</dbReference>
<feature type="region of interest" description="Disordered" evidence="1">
    <location>
        <begin position="45"/>
        <end position="69"/>
    </location>
</feature>
<dbReference type="Gene3D" id="1.10.3130.20">
    <property type="entry name" value="Phycobilisome linker domain"/>
    <property type="match status" value="2"/>
</dbReference>
<feature type="domain" description="Fibronectin type-III" evidence="3">
    <location>
        <begin position="1419"/>
        <end position="1500"/>
    </location>
</feature>
<gene>
    <name evidence="4" type="ORF">SAMN05421730_100621</name>
</gene>
<dbReference type="SMART" id="SM00635">
    <property type="entry name" value="BID_2"/>
    <property type="match status" value="1"/>
</dbReference>
<protein>
    <recommendedName>
        <fullName evidence="3">Fibronectin type-III domain-containing protein</fullName>
    </recommendedName>
</protein>
<dbReference type="SUPFAM" id="SSF49265">
    <property type="entry name" value="Fibronectin type III"/>
    <property type="match status" value="1"/>
</dbReference>
<dbReference type="PANTHER" id="PTHR31084:SF19">
    <property type="entry name" value="GLYCOSYL HYDROLASE FAMILY 95 N-TERMINAL DOMAIN-CONTAINING PROTEIN"/>
    <property type="match status" value="1"/>
</dbReference>
<dbReference type="SUPFAM" id="SSF48208">
    <property type="entry name" value="Six-hairpin glycosidases"/>
    <property type="match status" value="1"/>
</dbReference>